<dbReference type="RefSeq" id="WP_023053546.1">
    <property type="nucleotide sequence ID" value="NZ_AWXA01000028.1"/>
</dbReference>
<keyword evidence="1" id="KW-0472">Membrane</keyword>
<keyword evidence="1" id="KW-0812">Transmembrane</keyword>
<protein>
    <submittedName>
        <fullName evidence="2">Uncharacterized protein</fullName>
    </submittedName>
</protein>
<name>U7UKZ3_9FIRM</name>
<keyword evidence="1" id="KW-1133">Transmembrane helix</keyword>
<dbReference type="EMBL" id="AWXA01000028">
    <property type="protein sequence ID" value="ERT59971.1"/>
    <property type="molecule type" value="Genomic_DNA"/>
</dbReference>
<dbReference type="Proteomes" id="UP000017090">
    <property type="component" value="Unassembled WGS sequence"/>
</dbReference>
<organism evidence="2 3">
    <name type="scientific">Megasphaera vaginalis</name>
    <name type="common">ex Srinivasan et al. 2021</name>
    <dbReference type="NCBI Taxonomy" id="1111454"/>
    <lineage>
        <taxon>Bacteria</taxon>
        <taxon>Bacillati</taxon>
        <taxon>Bacillota</taxon>
        <taxon>Negativicutes</taxon>
        <taxon>Veillonellales</taxon>
        <taxon>Veillonellaceae</taxon>
        <taxon>Megasphaera</taxon>
    </lineage>
</organism>
<evidence type="ECO:0000313" key="2">
    <source>
        <dbReference type="EMBL" id="ERT59971.1"/>
    </source>
</evidence>
<accession>U7UKZ3</accession>
<dbReference type="STRING" id="1111454.HMPREF1250_0874"/>
<keyword evidence="3" id="KW-1185">Reference proteome</keyword>
<gene>
    <name evidence="2" type="ORF">HMPREF1250_0874</name>
</gene>
<reference evidence="2 3" key="1">
    <citation type="submission" date="2013-09" db="EMBL/GenBank/DDBJ databases">
        <authorList>
            <person name="Durkin A.S."/>
            <person name="Haft D.R."/>
            <person name="McCorrison J."/>
            <person name="Torralba M."/>
            <person name="Gillis M."/>
            <person name="Haft D.H."/>
            <person name="Methe B."/>
            <person name="Sutton G."/>
            <person name="Nelson K.E."/>
        </authorList>
    </citation>
    <scope>NUCLEOTIDE SEQUENCE [LARGE SCALE GENOMIC DNA]</scope>
    <source>
        <strain evidence="2 3">BV3C16-1</strain>
    </source>
</reference>
<feature type="transmembrane region" description="Helical" evidence="1">
    <location>
        <begin position="21"/>
        <end position="45"/>
    </location>
</feature>
<sequence length="48" mass="5654">MENDRREETVKGHPKGKKISFFITTGTLIRIVSIILLLLLIYFMIYKL</sequence>
<evidence type="ECO:0000256" key="1">
    <source>
        <dbReference type="SAM" id="Phobius"/>
    </source>
</evidence>
<comment type="caution">
    <text evidence="2">The sequence shown here is derived from an EMBL/GenBank/DDBJ whole genome shotgun (WGS) entry which is preliminary data.</text>
</comment>
<dbReference type="AlphaFoldDB" id="U7UKZ3"/>
<proteinExistence type="predicted"/>
<evidence type="ECO:0000313" key="3">
    <source>
        <dbReference type="Proteomes" id="UP000017090"/>
    </source>
</evidence>
<dbReference type="PATRIC" id="fig|1111454.3.peg.1068"/>